<comment type="caution">
    <text evidence="2">The sequence shown here is derived from an EMBL/GenBank/DDBJ whole genome shotgun (WGS) entry which is preliminary data.</text>
</comment>
<keyword evidence="3" id="KW-1185">Reference proteome</keyword>
<organism evidence="2 3">
    <name type="scientific">Portibacter lacus</name>
    <dbReference type="NCBI Taxonomy" id="1099794"/>
    <lineage>
        <taxon>Bacteria</taxon>
        <taxon>Pseudomonadati</taxon>
        <taxon>Bacteroidota</taxon>
        <taxon>Saprospiria</taxon>
        <taxon>Saprospirales</taxon>
        <taxon>Haliscomenobacteraceae</taxon>
        <taxon>Portibacter</taxon>
    </lineage>
</organism>
<dbReference type="EMBL" id="BSOH01000002">
    <property type="protein sequence ID" value="GLR16016.1"/>
    <property type="molecule type" value="Genomic_DNA"/>
</dbReference>
<evidence type="ECO:0000313" key="2">
    <source>
        <dbReference type="EMBL" id="GLR16016.1"/>
    </source>
</evidence>
<dbReference type="Gene3D" id="3.40.1350.10">
    <property type="match status" value="1"/>
</dbReference>
<protein>
    <recommendedName>
        <fullName evidence="1">DUF4268 domain-containing protein</fullName>
    </recommendedName>
</protein>
<evidence type="ECO:0000313" key="3">
    <source>
        <dbReference type="Proteomes" id="UP001156666"/>
    </source>
</evidence>
<reference evidence="2" key="2">
    <citation type="submission" date="2023-01" db="EMBL/GenBank/DDBJ databases">
        <title>Draft genome sequence of Portibacter lacus strain NBRC 108769.</title>
        <authorList>
            <person name="Sun Q."/>
            <person name="Mori K."/>
        </authorList>
    </citation>
    <scope>NUCLEOTIDE SEQUENCE</scope>
    <source>
        <strain evidence="2">NBRC 108769</strain>
    </source>
</reference>
<accession>A0AA37WC15</accession>
<dbReference type="InterPro" id="IPR011856">
    <property type="entry name" value="tRNA_endonuc-like_dom_sf"/>
</dbReference>
<dbReference type="InterPro" id="IPR025364">
    <property type="entry name" value="DUF4268"/>
</dbReference>
<dbReference type="RefSeq" id="WP_235294878.1">
    <property type="nucleotide sequence ID" value="NZ_BSOH01000002.1"/>
</dbReference>
<reference evidence="2" key="1">
    <citation type="journal article" date="2014" name="Int. J. Syst. Evol. Microbiol.">
        <title>Complete genome sequence of Corynebacterium casei LMG S-19264T (=DSM 44701T), isolated from a smear-ripened cheese.</title>
        <authorList>
            <consortium name="US DOE Joint Genome Institute (JGI-PGF)"/>
            <person name="Walter F."/>
            <person name="Albersmeier A."/>
            <person name="Kalinowski J."/>
            <person name="Ruckert C."/>
        </authorList>
    </citation>
    <scope>NUCLEOTIDE SEQUENCE</scope>
    <source>
        <strain evidence="2">NBRC 108769</strain>
    </source>
</reference>
<sequence length="398" mass="45745">MKRIAHGNPIFISNGQTEILKTVNLFLEADIQNLIFENPECLPISDIDESYNPVIPVCKELNTGAGPLDIFMITPNGDLVIIETKLWSNPEARRKVVAQILDYAKELSAWTYADLQRELNRKLGTKGNILYDFSTRTEAENILSETDFVDAVSRNLRIGKFMLIIAGDGIREGAKNLTEFISKAGNLNFSLAMVELPVFKNQADELIIFPRTIVKTIEIQKINIEISEGTRFVSDDHEKLNDNDTDVSPEIRKRRDFFTSFWTEFIENLQLDDPECPLPNVTKSQNIYLYPGNDKNAWISAYFATSHGSVVGVYLRFANNQKGGQIKEELEVYKEEMLEELGPHVIWRWDKNAVDAFTIRMPLEEVYDPKNRDLIKRFFSEWINKFVNVIRPKLKEID</sequence>
<proteinExistence type="predicted"/>
<feature type="domain" description="DUF4268" evidence="1">
    <location>
        <begin position="260"/>
        <end position="392"/>
    </location>
</feature>
<dbReference type="Proteomes" id="UP001156666">
    <property type="component" value="Unassembled WGS sequence"/>
</dbReference>
<gene>
    <name evidence="2" type="ORF">GCM10007940_06310</name>
</gene>
<dbReference type="Pfam" id="PF14088">
    <property type="entry name" value="DUF4268"/>
    <property type="match status" value="1"/>
</dbReference>
<dbReference type="AlphaFoldDB" id="A0AA37WC15"/>
<dbReference type="GO" id="GO:0003676">
    <property type="term" value="F:nucleic acid binding"/>
    <property type="evidence" value="ECO:0007669"/>
    <property type="project" value="InterPro"/>
</dbReference>
<evidence type="ECO:0000259" key="1">
    <source>
        <dbReference type="Pfam" id="PF14088"/>
    </source>
</evidence>
<name>A0AA37WC15_9BACT</name>